<dbReference type="GO" id="GO:0008168">
    <property type="term" value="F:methyltransferase activity"/>
    <property type="evidence" value="ECO:0007669"/>
    <property type="project" value="UniProtKB-KW"/>
</dbReference>
<dbReference type="EC" id="2.1.1.-" evidence="5"/>
<protein>
    <submittedName>
        <fullName evidence="5">Benzoquinone methyltransferase</fullName>
        <ecNumber evidence="5">2.1.1.-</ecNumber>
    </submittedName>
</protein>
<evidence type="ECO:0000259" key="4">
    <source>
        <dbReference type="Pfam" id="PF13847"/>
    </source>
</evidence>
<evidence type="ECO:0000313" key="6">
    <source>
        <dbReference type="Proteomes" id="UP000185183"/>
    </source>
</evidence>
<sequence>MHIYVNGIDIDVHSWHRESMTENLQDMFESSYRGEVPEQLAARPPWSIGQPQPEILKLVEQGKVHGDVLDAGCGEAATALYLAERGHTAVGLDAAPTAIQLAKGYAAERGLTNVTFDVADISNFTGYDGRFGTIIDSTLFHSMPVELREGYQQSIVRAAAPGANYIVLVFDKAAFPPDIDGPHPVSEPELREIVAKYWTVDDISPARLYANGEGFKDGGAQHFAEFREESNGWVSMAGWLLQAHLD</sequence>
<dbReference type="Proteomes" id="UP000185183">
    <property type="component" value="Unassembled WGS sequence"/>
</dbReference>
<dbReference type="Pfam" id="PF13847">
    <property type="entry name" value="Methyltransf_31"/>
    <property type="match status" value="1"/>
</dbReference>
<name>A0A9Q7WIV7_9MYCO</name>
<dbReference type="InterPro" id="IPR025714">
    <property type="entry name" value="Methyltranfer_dom"/>
</dbReference>
<dbReference type="Gene3D" id="3.40.50.150">
    <property type="entry name" value="Vaccinia Virus protein VP39"/>
    <property type="match status" value="1"/>
</dbReference>
<dbReference type="CDD" id="cd02440">
    <property type="entry name" value="AdoMet_MTases"/>
    <property type="match status" value="1"/>
</dbReference>
<dbReference type="AlphaFoldDB" id="A0A9Q7WIV7"/>
<gene>
    <name evidence="5" type="primary">tehB_1</name>
    <name evidence="5" type="ORF">SAMEA2275694_02450</name>
</gene>
<dbReference type="PANTHER" id="PTHR32183">
    <property type="match status" value="1"/>
</dbReference>
<reference evidence="5 6" key="1">
    <citation type="submission" date="2016-11" db="EMBL/GenBank/DDBJ databases">
        <authorList>
            <consortium name="Pathogen Informatics"/>
        </authorList>
    </citation>
    <scope>NUCLEOTIDE SEQUENCE [LARGE SCALE GENOMIC DNA]</scope>
    <source>
        <strain evidence="5 6">968</strain>
    </source>
</reference>
<evidence type="ECO:0000313" key="5">
    <source>
        <dbReference type="EMBL" id="SHX39132.1"/>
    </source>
</evidence>
<feature type="domain" description="Methyltransferase" evidence="4">
    <location>
        <begin position="66"/>
        <end position="176"/>
    </location>
</feature>
<evidence type="ECO:0000256" key="1">
    <source>
        <dbReference type="ARBA" id="ARBA00022603"/>
    </source>
</evidence>
<proteinExistence type="predicted"/>
<dbReference type="GO" id="GO:0032259">
    <property type="term" value="P:methylation"/>
    <property type="evidence" value="ECO:0007669"/>
    <property type="project" value="UniProtKB-KW"/>
</dbReference>
<accession>A0A9Q7WIV7</accession>
<dbReference type="PANTHER" id="PTHR32183:SF6">
    <property type="entry name" value="CYSTEINE SULFINATE DESULFINASE_CYSTEINE DESULFURASE AND RELATED ENZYMES"/>
    <property type="match status" value="1"/>
</dbReference>
<keyword evidence="1 5" id="KW-0489">Methyltransferase</keyword>
<evidence type="ECO:0000256" key="2">
    <source>
        <dbReference type="ARBA" id="ARBA00022679"/>
    </source>
</evidence>
<organism evidence="5 6">
    <name type="scientific">Mycobacteroides abscessus subsp. bolletii</name>
    <dbReference type="NCBI Taxonomy" id="319705"/>
    <lineage>
        <taxon>Bacteria</taxon>
        <taxon>Bacillati</taxon>
        <taxon>Actinomycetota</taxon>
        <taxon>Actinomycetes</taxon>
        <taxon>Mycobacteriales</taxon>
        <taxon>Mycobacteriaceae</taxon>
        <taxon>Mycobacteroides</taxon>
        <taxon>Mycobacteroides abscessus</taxon>
    </lineage>
</organism>
<keyword evidence="3" id="KW-0949">S-adenosyl-L-methionine</keyword>
<dbReference type="EMBL" id="FSFA01000003">
    <property type="protein sequence ID" value="SHX39132.1"/>
    <property type="molecule type" value="Genomic_DNA"/>
</dbReference>
<keyword evidence="2 5" id="KW-0808">Transferase</keyword>
<dbReference type="InterPro" id="IPR029063">
    <property type="entry name" value="SAM-dependent_MTases_sf"/>
</dbReference>
<dbReference type="SUPFAM" id="SSF53335">
    <property type="entry name" value="S-adenosyl-L-methionine-dependent methyltransferases"/>
    <property type="match status" value="1"/>
</dbReference>
<comment type="caution">
    <text evidence="5">The sequence shown here is derived from an EMBL/GenBank/DDBJ whole genome shotgun (WGS) entry which is preliminary data.</text>
</comment>
<evidence type="ECO:0000256" key="3">
    <source>
        <dbReference type="ARBA" id="ARBA00022691"/>
    </source>
</evidence>